<gene>
    <name evidence="1" type="ORF">CRH09_25630</name>
</gene>
<sequence>MITTIVSHETPSHAMTPEEMHYEVEREVHVDCTLEQCGMKGALWARLSNTGHLPLSVYPMVLHVIGV</sequence>
<dbReference type="AlphaFoldDB" id="A0A291RNA9"/>
<name>A0A291RNA9_9NOCA</name>
<accession>A0A291RNA9</accession>
<organism evidence="1 2">
    <name type="scientific">Nocardia terpenica</name>
    <dbReference type="NCBI Taxonomy" id="455432"/>
    <lineage>
        <taxon>Bacteria</taxon>
        <taxon>Bacillati</taxon>
        <taxon>Actinomycetota</taxon>
        <taxon>Actinomycetes</taxon>
        <taxon>Mycobacteriales</taxon>
        <taxon>Nocardiaceae</taxon>
        <taxon>Nocardia</taxon>
    </lineage>
</organism>
<dbReference type="EMBL" id="CP023778">
    <property type="protein sequence ID" value="ATL69053.1"/>
    <property type="molecule type" value="Genomic_DNA"/>
</dbReference>
<evidence type="ECO:0000313" key="1">
    <source>
        <dbReference type="EMBL" id="ATL69053.1"/>
    </source>
</evidence>
<evidence type="ECO:0000313" key="2">
    <source>
        <dbReference type="Proteomes" id="UP000221961"/>
    </source>
</evidence>
<protein>
    <submittedName>
        <fullName evidence="1">Uncharacterized protein</fullName>
    </submittedName>
</protein>
<dbReference type="KEGG" id="ntp:CRH09_25630"/>
<dbReference type="Proteomes" id="UP000221961">
    <property type="component" value="Chromosome"/>
</dbReference>
<proteinExistence type="predicted"/>
<reference evidence="1 2" key="1">
    <citation type="submission" date="2017-10" db="EMBL/GenBank/DDBJ databases">
        <title>Comparative genomics between pathogenic Norcardia.</title>
        <authorList>
            <person name="Zeng L."/>
        </authorList>
    </citation>
    <scope>NUCLEOTIDE SEQUENCE [LARGE SCALE GENOMIC DNA]</scope>
    <source>
        <strain evidence="1 2">NC_YFY_NT001</strain>
    </source>
</reference>